<dbReference type="Gene3D" id="3.60.20.40">
    <property type="match status" value="1"/>
</dbReference>
<dbReference type="InterPro" id="IPR043138">
    <property type="entry name" value="GGT_lsub"/>
</dbReference>
<dbReference type="SUPFAM" id="SSF56235">
    <property type="entry name" value="N-terminal nucleophile aminohydrolases (Ntn hydrolases)"/>
    <property type="match status" value="1"/>
</dbReference>
<comment type="caution">
    <text evidence="2">The sequence shown here is derived from an EMBL/GenBank/DDBJ whole genome shotgun (WGS) entry which is preliminary data.</text>
</comment>
<dbReference type="Pfam" id="PF01019">
    <property type="entry name" value="G_glu_transpept"/>
    <property type="match status" value="1"/>
</dbReference>
<dbReference type="PANTHER" id="PTHR43881:SF1">
    <property type="entry name" value="GAMMA-GLUTAMYLTRANSPEPTIDASE (AFU_ORTHOLOGUE AFUA_4G13580)"/>
    <property type="match status" value="1"/>
</dbReference>
<sequence>MSDTTDQQMGWNTVSQEGVVAAGSTEAVAAGIKMLDNGGNAADAAVATILALNVTDHGECSIGGEVPLLIYDARNHEVKALSGQGRAPLSREAVDWYMKHGIPGEGDIRMAPVPSVVDLCITTLQWYGTRTFEDVVAPSLSLLDAGTEIWHPKLAVTLRRMVEEEQITPGSRKEKLQAATDRFYGRNQHRNDIAEDLEAYYIEKGGFLRRTDLAAHVTTIEDPVMVKYRGYTICKCGPWTQGPYLCQALRLLEGFDLRAMGRFSTDYIHVVAEAIKLAMADRDEYYGDPAFVDVPLEALLSDAYTEIRRPLINMQRASMEARSGDPRGMKPLKGSGVFLPGVGGTTTCVVADRWGNVIAATPSANVPQEPRDGGRAGVTYGNRLRSLNTTPGHPNCIEPGKRPRITLTP</sequence>
<protein>
    <recommendedName>
        <fullName evidence="3">Gamma-glutamyltransferase</fullName>
    </recommendedName>
</protein>
<evidence type="ECO:0008006" key="3">
    <source>
        <dbReference type="Google" id="ProtNLM"/>
    </source>
</evidence>
<dbReference type="InterPro" id="IPR043137">
    <property type="entry name" value="GGT_ssub_C"/>
</dbReference>
<accession>X0S9B6</accession>
<dbReference type="EMBL" id="BARS01001877">
    <property type="protein sequence ID" value="GAF77609.1"/>
    <property type="molecule type" value="Genomic_DNA"/>
</dbReference>
<gene>
    <name evidence="2" type="ORF">S01H1_03444</name>
</gene>
<reference evidence="2" key="1">
    <citation type="journal article" date="2014" name="Front. Microbiol.">
        <title>High frequency of phylogenetically diverse reductive dehalogenase-homologous genes in deep subseafloor sedimentary metagenomes.</title>
        <authorList>
            <person name="Kawai M."/>
            <person name="Futagami T."/>
            <person name="Toyoda A."/>
            <person name="Takaki Y."/>
            <person name="Nishi S."/>
            <person name="Hori S."/>
            <person name="Arai W."/>
            <person name="Tsubouchi T."/>
            <person name="Morono Y."/>
            <person name="Uchiyama I."/>
            <person name="Ito T."/>
            <person name="Fujiyama A."/>
            <person name="Inagaki F."/>
            <person name="Takami H."/>
        </authorList>
    </citation>
    <scope>NUCLEOTIDE SEQUENCE</scope>
    <source>
        <strain evidence="2">Expedition CK06-06</strain>
    </source>
</reference>
<dbReference type="PANTHER" id="PTHR43881">
    <property type="entry name" value="GAMMA-GLUTAMYLTRANSPEPTIDASE (AFU_ORTHOLOGUE AFUA_4G13580)"/>
    <property type="match status" value="1"/>
</dbReference>
<feature type="region of interest" description="Disordered" evidence="1">
    <location>
        <begin position="384"/>
        <end position="409"/>
    </location>
</feature>
<evidence type="ECO:0000256" key="1">
    <source>
        <dbReference type="SAM" id="MobiDB-lite"/>
    </source>
</evidence>
<name>X0S9B6_9ZZZZ</name>
<dbReference type="InterPro" id="IPR052896">
    <property type="entry name" value="GGT-like_enzyme"/>
</dbReference>
<evidence type="ECO:0000313" key="2">
    <source>
        <dbReference type="EMBL" id="GAF77609.1"/>
    </source>
</evidence>
<dbReference type="AlphaFoldDB" id="X0S9B6"/>
<feature type="non-terminal residue" evidence="2">
    <location>
        <position position="409"/>
    </location>
</feature>
<dbReference type="PRINTS" id="PR01210">
    <property type="entry name" value="GGTRANSPTASE"/>
</dbReference>
<dbReference type="InterPro" id="IPR029055">
    <property type="entry name" value="Ntn_hydrolases_N"/>
</dbReference>
<dbReference type="Gene3D" id="1.10.246.130">
    <property type="match status" value="1"/>
</dbReference>
<organism evidence="2">
    <name type="scientific">marine sediment metagenome</name>
    <dbReference type="NCBI Taxonomy" id="412755"/>
    <lineage>
        <taxon>unclassified sequences</taxon>
        <taxon>metagenomes</taxon>
        <taxon>ecological metagenomes</taxon>
    </lineage>
</organism>
<proteinExistence type="predicted"/>